<keyword evidence="2" id="KW-1185">Reference proteome</keyword>
<evidence type="ECO:0000313" key="2">
    <source>
        <dbReference type="Proteomes" id="UP001054945"/>
    </source>
</evidence>
<proteinExistence type="predicted"/>
<name>A0AAV4SCU9_CAEEX</name>
<sequence length="132" mass="14725">MYCNCFAKLSSSISFFQTQPVTKKKRRETTCSPPTVTVHSPAGWTGQPATKRQATIPANDHQSWGLLEACQEGQLVKRCARFPSSSHGGSGRLTNGCWRISLLFRCGFMVLFRGRDVQARIVSFFVGFSLKF</sequence>
<protein>
    <submittedName>
        <fullName evidence="1">Uncharacterized protein</fullName>
    </submittedName>
</protein>
<organism evidence="1 2">
    <name type="scientific">Caerostris extrusa</name>
    <name type="common">Bark spider</name>
    <name type="synonym">Caerostris bankana</name>
    <dbReference type="NCBI Taxonomy" id="172846"/>
    <lineage>
        <taxon>Eukaryota</taxon>
        <taxon>Metazoa</taxon>
        <taxon>Ecdysozoa</taxon>
        <taxon>Arthropoda</taxon>
        <taxon>Chelicerata</taxon>
        <taxon>Arachnida</taxon>
        <taxon>Araneae</taxon>
        <taxon>Araneomorphae</taxon>
        <taxon>Entelegynae</taxon>
        <taxon>Araneoidea</taxon>
        <taxon>Araneidae</taxon>
        <taxon>Caerostris</taxon>
    </lineage>
</organism>
<dbReference type="Proteomes" id="UP001054945">
    <property type="component" value="Unassembled WGS sequence"/>
</dbReference>
<evidence type="ECO:0000313" key="1">
    <source>
        <dbReference type="EMBL" id="GIY29703.1"/>
    </source>
</evidence>
<reference evidence="1 2" key="1">
    <citation type="submission" date="2021-06" db="EMBL/GenBank/DDBJ databases">
        <title>Caerostris extrusa draft genome.</title>
        <authorList>
            <person name="Kono N."/>
            <person name="Arakawa K."/>
        </authorList>
    </citation>
    <scope>NUCLEOTIDE SEQUENCE [LARGE SCALE GENOMIC DNA]</scope>
</reference>
<accession>A0AAV4SCU9</accession>
<dbReference type="AlphaFoldDB" id="A0AAV4SCU9"/>
<comment type="caution">
    <text evidence="1">The sequence shown here is derived from an EMBL/GenBank/DDBJ whole genome shotgun (WGS) entry which is preliminary data.</text>
</comment>
<dbReference type="EMBL" id="BPLR01009114">
    <property type="protein sequence ID" value="GIY29703.1"/>
    <property type="molecule type" value="Genomic_DNA"/>
</dbReference>
<gene>
    <name evidence="1" type="ORF">CEXT_599261</name>
</gene>